<feature type="region of interest" description="Disordered" evidence="1">
    <location>
        <begin position="147"/>
        <end position="187"/>
    </location>
</feature>
<evidence type="ECO:0000313" key="2">
    <source>
        <dbReference type="EMBL" id="CZS95874.1"/>
    </source>
</evidence>
<dbReference type="EMBL" id="FJUW01000011">
    <property type="protein sequence ID" value="CZS95874.1"/>
    <property type="molecule type" value="Genomic_DNA"/>
</dbReference>
<name>A0A1E1KGI4_9HELO</name>
<dbReference type="AlphaFoldDB" id="A0A1E1KGI4"/>
<organism evidence="2 3">
    <name type="scientific">Rhynchosporium graminicola</name>
    <dbReference type="NCBI Taxonomy" id="2792576"/>
    <lineage>
        <taxon>Eukaryota</taxon>
        <taxon>Fungi</taxon>
        <taxon>Dikarya</taxon>
        <taxon>Ascomycota</taxon>
        <taxon>Pezizomycotina</taxon>
        <taxon>Leotiomycetes</taxon>
        <taxon>Helotiales</taxon>
        <taxon>Ploettnerulaceae</taxon>
        <taxon>Rhynchosporium</taxon>
    </lineage>
</organism>
<comment type="caution">
    <text evidence="2">The sequence shown here is derived from an EMBL/GenBank/DDBJ whole genome shotgun (WGS) entry which is preliminary data.</text>
</comment>
<protein>
    <submittedName>
        <fullName evidence="2">Uncharacterized protein</fullName>
    </submittedName>
</protein>
<evidence type="ECO:0000256" key="1">
    <source>
        <dbReference type="SAM" id="MobiDB-lite"/>
    </source>
</evidence>
<evidence type="ECO:0000313" key="3">
    <source>
        <dbReference type="Proteomes" id="UP000178129"/>
    </source>
</evidence>
<accession>A0A1E1KGI4</accession>
<dbReference type="Proteomes" id="UP000178129">
    <property type="component" value="Unassembled WGS sequence"/>
</dbReference>
<proteinExistence type="predicted"/>
<reference evidence="3" key="1">
    <citation type="submission" date="2016-03" db="EMBL/GenBank/DDBJ databases">
        <authorList>
            <person name="Ploux O."/>
        </authorList>
    </citation>
    <scope>NUCLEOTIDE SEQUENCE [LARGE SCALE GENOMIC DNA]</scope>
    <source>
        <strain evidence="3">UK7</strain>
    </source>
</reference>
<sequence length="719" mass="80978">MDSYQTITNTTYETQHQDHVPDFDSLSFHLEVLSSLFLLSSTPRPSLRKTLAPHVQHISPCGPPSISCPSSSLSSISTSTNSRDQLRSRSSFFTLLSNVKLRDSQDLTNLVFADSYSYGHAFTATSTKPLSRTQVIVFIVMSSPTQSAKGGSNPITPPSARPITPTKSAGTNHSFKTPKLSPRVPTSPMRYFSEEVRTTDGICPTLVITRGHRESTHFEDYCSTDPERDQLKYTEKLELLKKEVQIAGMLREIDSINDRIHEMQRIFEPANAHLERLQQAYQDIVAVHQSKLQLIEQTKATSNVPNGTQDLSRAAIIDAHKAKTKVAKLEFEAMEIEIEVLEAYDLFEAEKSAMETKFADFKAFQVTLEKKSVAVAGLKDDYEQSNITWIAKYKDGESTAAPATDVTVHDALGSLKQVSEENTTLQKKVLELSAEKGAAADEVHVLNQRVMALAAAEAKIQAQAQELAALTAFVDRTKKDVEEMKKSAKTKYVDVKSAIHVKALEDKIEIMKPIYRLGRSMRYRNNYSLLRTKCSDQNININLDKYEDGYSAYFGGNVLADSTMYHAGFDDEDTHGRDFNNFEILHYGVPANVVWELRNDFKILADVLDMASDMKAFISKSEKTDDEFGTIEFKEQFDKVLPRIFPSYKTLAITTDEQFKNDPDLVDAYEEMSRIASVTAAKNYVERRKGVEDSWDQPWENAWMEFEDVLYEANSLCMC</sequence>
<feature type="compositionally biased region" description="Polar residues" evidence="1">
    <location>
        <begin position="165"/>
        <end position="175"/>
    </location>
</feature>
<dbReference type="InParanoid" id="A0A1E1KGI4"/>
<keyword evidence="3" id="KW-1185">Reference proteome</keyword>
<gene>
    <name evidence="2" type="ORF">RCO7_08815</name>
</gene>